<gene>
    <name evidence="2" type="ordered locus">UWK_01489</name>
</gene>
<protein>
    <recommendedName>
        <fullName evidence="4">Lipoprotein</fullName>
    </recommendedName>
</protein>
<dbReference type="EMBL" id="CP003985">
    <property type="protein sequence ID" value="AGF78049.1"/>
    <property type="molecule type" value="Genomic_DNA"/>
</dbReference>
<evidence type="ECO:0000256" key="1">
    <source>
        <dbReference type="SAM" id="MobiDB-lite"/>
    </source>
</evidence>
<sequence length="87" mass="9963">MGRAFWLTVLALVLLGIMACTSKDQAYRGVYEGFRMSDQNRQAEDPSYDPAQPLDQKQQSYEEYKRERELLLRSNESAEDDGPGTLN</sequence>
<dbReference type="KEGG" id="dsf:UWK_01489"/>
<keyword evidence="3" id="KW-1185">Reference proteome</keyword>
<dbReference type="PROSITE" id="PS51257">
    <property type="entry name" value="PROKAR_LIPOPROTEIN"/>
    <property type="match status" value="1"/>
</dbReference>
<evidence type="ECO:0000313" key="3">
    <source>
        <dbReference type="Proteomes" id="UP000011721"/>
    </source>
</evidence>
<evidence type="ECO:0008006" key="4">
    <source>
        <dbReference type="Google" id="ProtNLM"/>
    </source>
</evidence>
<accession>M1NEC9</accession>
<dbReference type="AlphaFoldDB" id="M1NEC9"/>
<reference evidence="3" key="1">
    <citation type="journal article" date="2013" name="Stand. Genomic Sci.">
        <title>Complete genome sequence of Desulfocapsa sulfexigens, a marine deltaproteobacterium specialized in disproportionating inorganic sulfur compounds.</title>
        <authorList>
            <person name="Finster K.W."/>
            <person name="Kjeldsen K.U."/>
            <person name="Kube M."/>
            <person name="Reinhardt R."/>
            <person name="Mussmann M."/>
            <person name="Amann R."/>
            <person name="Schreiber L."/>
        </authorList>
    </citation>
    <scope>NUCLEOTIDE SEQUENCE [LARGE SCALE GENOMIC DNA]</scope>
    <source>
        <strain evidence="3">DSM 10523 / SB164P1</strain>
    </source>
</reference>
<proteinExistence type="predicted"/>
<dbReference type="Proteomes" id="UP000011721">
    <property type="component" value="Chromosome"/>
</dbReference>
<name>M1NEC9_DESSD</name>
<organism evidence="2 3">
    <name type="scientific">Desulfocapsa sulfexigens (strain DSM 10523 / SB164P1)</name>
    <dbReference type="NCBI Taxonomy" id="1167006"/>
    <lineage>
        <taxon>Bacteria</taxon>
        <taxon>Pseudomonadati</taxon>
        <taxon>Thermodesulfobacteriota</taxon>
        <taxon>Desulfobulbia</taxon>
        <taxon>Desulfobulbales</taxon>
        <taxon>Desulfocapsaceae</taxon>
        <taxon>Desulfocapsa</taxon>
    </lineage>
</organism>
<feature type="region of interest" description="Disordered" evidence="1">
    <location>
        <begin position="38"/>
        <end position="60"/>
    </location>
</feature>
<dbReference type="RefSeq" id="WP_015403740.1">
    <property type="nucleotide sequence ID" value="NC_020304.1"/>
</dbReference>
<evidence type="ECO:0000313" key="2">
    <source>
        <dbReference type="EMBL" id="AGF78049.1"/>
    </source>
</evidence>
<dbReference type="HOGENOM" id="CLU_2478327_0_0_7"/>